<protein>
    <recommendedName>
        <fullName evidence="2">Putative plant transposon protein domain-containing protein</fullName>
    </recommendedName>
</protein>
<feature type="compositionally biased region" description="Low complexity" evidence="1">
    <location>
        <begin position="254"/>
        <end position="263"/>
    </location>
</feature>
<evidence type="ECO:0000259" key="2">
    <source>
        <dbReference type="Pfam" id="PF20167"/>
    </source>
</evidence>
<evidence type="ECO:0000313" key="3">
    <source>
        <dbReference type="EMBL" id="MED6115102.1"/>
    </source>
</evidence>
<dbReference type="Pfam" id="PF20167">
    <property type="entry name" value="Transposase_32"/>
    <property type="match status" value="1"/>
</dbReference>
<feature type="compositionally biased region" description="Polar residues" evidence="1">
    <location>
        <begin position="9"/>
        <end position="40"/>
    </location>
</feature>
<dbReference type="Proteomes" id="UP001341840">
    <property type="component" value="Unassembled WGS sequence"/>
</dbReference>
<dbReference type="InterPro" id="IPR046796">
    <property type="entry name" value="Transposase_32_dom"/>
</dbReference>
<evidence type="ECO:0000313" key="4">
    <source>
        <dbReference type="Proteomes" id="UP001341840"/>
    </source>
</evidence>
<feature type="region of interest" description="Disordered" evidence="1">
    <location>
        <begin position="234"/>
        <end position="265"/>
    </location>
</feature>
<proteinExistence type="predicted"/>
<reference evidence="3 4" key="1">
    <citation type="journal article" date="2023" name="Plants (Basel)">
        <title>Bridging the Gap: Combining Genomics and Transcriptomics Approaches to Understand Stylosanthes scabra, an Orphan Legume from the Brazilian Caatinga.</title>
        <authorList>
            <person name="Ferreira-Neto J.R.C."/>
            <person name="da Silva M.D."/>
            <person name="Binneck E."/>
            <person name="de Melo N.F."/>
            <person name="da Silva R.H."/>
            <person name="de Melo A.L.T.M."/>
            <person name="Pandolfi V."/>
            <person name="Bustamante F.O."/>
            <person name="Brasileiro-Vidal A.C."/>
            <person name="Benko-Iseppon A.M."/>
        </authorList>
    </citation>
    <scope>NUCLEOTIDE SEQUENCE [LARGE SCALE GENOMIC DNA]</scope>
    <source>
        <tissue evidence="3">Leaves</tissue>
    </source>
</reference>
<sequence>MVRKGQKSAVPNNPVTQTGSGNCSTDWRLQSSNPNTFENSRAESNYTKIEDRHLNFERKIVLPDELKVLVEDKITHHGWTFLYEDPIPINVSIVREFYANYWSAVSDQVFLRGKKVSISHRAIETLLHLPANTLKGKDDYQKALDKNKKSNLDMNEVDTAILIWEIMKKKKVYIPYMITESFRHVFTVDKYLLPVPSLIMKLATKAEVTPKLGDEIFNVTRKLGIIPYGNWAKQGGGGPTKKRKAAPSAPPPRVTRSPSPSNREIMDELRCINRRLKNLEELLSQAHPDLDYSRLEHTPEQQPTQDFEDEDEEGDTSS</sequence>
<feature type="domain" description="Putative plant transposon protein" evidence="2">
    <location>
        <begin position="76"/>
        <end position="148"/>
    </location>
</feature>
<evidence type="ECO:0000256" key="1">
    <source>
        <dbReference type="SAM" id="MobiDB-lite"/>
    </source>
</evidence>
<organism evidence="3 4">
    <name type="scientific">Stylosanthes scabra</name>
    <dbReference type="NCBI Taxonomy" id="79078"/>
    <lineage>
        <taxon>Eukaryota</taxon>
        <taxon>Viridiplantae</taxon>
        <taxon>Streptophyta</taxon>
        <taxon>Embryophyta</taxon>
        <taxon>Tracheophyta</taxon>
        <taxon>Spermatophyta</taxon>
        <taxon>Magnoliopsida</taxon>
        <taxon>eudicotyledons</taxon>
        <taxon>Gunneridae</taxon>
        <taxon>Pentapetalae</taxon>
        <taxon>rosids</taxon>
        <taxon>fabids</taxon>
        <taxon>Fabales</taxon>
        <taxon>Fabaceae</taxon>
        <taxon>Papilionoideae</taxon>
        <taxon>50 kb inversion clade</taxon>
        <taxon>dalbergioids sensu lato</taxon>
        <taxon>Dalbergieae</taxon>
        <taxon>Pterocarpus clade</taxon>
        <taxon>Stylosanthes</taxon>
    </lineage>
</organism>
<feature type="compositionally biased region" description="Basic and acidic residues" evidence="1">
    <location>
        <begin position="288"/>
        <end position="299"/>
    </location>
</feature>
<comment type="caution">
    <text evidence="3">The sequence shown here is derived from an EMBL/GenBank/DDBJ whole genome shotgun (WGS) entry which is preliminary data.</text>
</comment>
<feature type="non-terminal residue" evidence="3">
    <location>
        <position position="318"/>
    </location>
</feature>
<name>A0ABU6QTC6_9FABA</name>
<keyword evidence="4" id="KW-1185">Reference proteome</keyword>
<feature type="compositionally biased region" description="Acidic residues" evidence="1">
    <location>
        <begin position="306"/>
        <end position="318"/>
    </location>
</feature>
<feature type="region of interest" description="Disordered" evidence="1">
    <location>
        <begin position="287"/>
        <end position="318"/>
    </location>
</feature>
<dbReference type="EMBL" id="JASCZI010001510">
    <property type="protein sequence ID" value="MED6115102.1"/>
    <property type="molecule type" value="Genomic_DNA"/>
</dbReference>
<feature type="region of interest" description="Disordered" evidence="1">
    <location>
        <begin position="1"/>
        <end position="40"/>
    </location>
</feature>
<accession>A0ABU6QTC6</accession>
<gene>
    <name evidence="3" type="ORF">PIB30_086939</name>
</gene>